<organism evidence="7">
    <name type="scientific">Anthurium amnicola</name>
    <dbReference type="NCBI Taxonomy" id="1678845"/>
    <lineage>
        <taxon>Eukaryota</taxon>
        <taxon>Viridiplantae</taxon>
        <taxon>Streptophyta</taxon>
        <taxon>Embryophyta</taxon>
        <taxon>Tracheophyta</taxon>
        <taxon>Spermatophyta</taxon>
        <taxon>Magnoliopsida</taxon>
        <taxon>Liliopsida</taxon>
        <taxon>Araceae</taxon>
        <taxon>Pothoideae</taxon>
        <taxon>Potheae</taxon>
        <taxon>Anthurium</taxon>
    </lineage>
</organism>
<reference evidence="7" key="1">
    <citation type="submission" date="2015-07" db="EMBL/GenBank/DDBJ databases">
        <title>Transcriptome Assembly of Anthurium amnicola.</title>
        <authorList>
            <person name="Suzuki J."/>
        </authorList>
    </citation>
    <scope>NUCLEOTIDE SEQUENCE</scope>
</reference>
<evidence type="ECO:0000256" key="1">
    <source>
        <dbReference type="ARBA" id="ARBA00009063"/>
    </source>
</evidence>
<evidence type="ECO:0000313" key="7">
    <source>
        <dbReference type="EMBL" id="JAT47290.1"/>
    </source>
</evidence>
<dbReference type="InterPro" id="IPR000727">
    <property type="entry name" value="T_SNARE_dom"/>
</dbReference>
<keyword evidence="5" id="KW-0472">Membrane</keyword>
<evidence type="ECO:0000259" key="6">
    <source>
        <dbReference type="PROSITE" id="PS50192"/>
    </source>
</evidence>
<dbReference type="GO" id="GO:0048278">
    <property type="term" value="P:vesicle docking"/>
    <property type="evidence" value="ECO:0007669"/>
    <property type="project" value="TreeGrafter"/>
</dbReference>
<dbReference type="InterPro" id="IPR010989">
    <property type="entry name" value="SNARE"/>
</dbReference>
<dbReference type="GO" id="GO:0031201">
    <property type="term" value="C:SNARE complex"/>
    <property type="evidence" value="ECO:0007669"/>
    <property type="project" value="TreeGrafter"/>
</dbReference>
<keyword evidence="5" id="KW-1133">Transmembrane helix</keyword>
<keyword evidence="2" id="KW-0813">Transport</keyword>
<feature type="region of interest" description="Disordered" evidence="4">
    <location>
        <begin position="1"/>
        <end position="20"/>
    </location>
</feature>
<dbReference type="GO" id="GO:0012505">
    <property type="term" value="C:endomembrane system"/>
    <property type="evidence" value="ECO:0007669"/>
    <property type="project" value="TreeGrafter"/>
</dbReference>
<dbReference type="Gene3D" id="1.20.58.70">
    <property type="match status" value="1"/>
</dbReference>
<dbReference type="SUPFAM" id="SSF47661">
    <property type="entry name" value="t-snare proteins"/>
    <property type="match status" value="1"/>
</dbReference>
<dbReference type="Pfam" id="PF05739">
    <property type="entry name" value="SNARE"/>
    <property type="match status" value="1"/>
</dbReference>
<dbReference type="GO" id="GO:0006886">
    <property type="term" value="P:intracellular protein transport"/>
    <property type="evidence" value="ECO:0007669"/>
    <property type="project" value="InterPro"/>
</dbReference>
<dbReference type="GO" id="GO:0000149">
    <property type="term" value="F:SNARE binding"/>
    <property type="evidence" value="ECO:0007669"/>
    <property type="project" value="TreeGrafter"/>
</dbReference>
<feature type="domain" description="T-SNARE coiled-coil homology" evidence="6">
    <location>
        <begin position="172"/>
        <end position="234"/>
    </location>
</feature>
<dbReference type="PROSITE" id="PS00914">
    <property type="entry name" value="SYNTAXIN"/>
    <property type="match status" value="1"/>
</dbReference>
<evidence type="ECO:0000256" key="3">
    <source>
        <dbReference type="RuleBase" id="RU003858"/>
    </source>
</evidence>
<evidence type="ECO:0000256" key="2">
    <source>
        <dbReference type="ARBA" id="ARBA00022927"/>
    </source>
</evidence>
<proteinExistence type="inferred from homology"/>
<feature type="transmembrane region" description="Helical" evidence="5">
    <location>
        <begin position="244"/>
        <end position="264"/>
    </location>
</feature>
<evidence type="ECO:0000256" key="5">
    <source>
        <dbReference type="SAM" id="Phobius"/>
    </source>
</evidence>
<dbReference type="InterPro" id="IPR006011">
    <property type="entry name" value="Syntaxin_N"/>
</dbReference>
<dbReference type="SMART" id="SM00397">
    <property type="entry name" value="t_SNARE"/>
    <property type="match status" value="1"/>
</dbReference>
<keyword evidence="5" id="KW-0812">Transmembrane</keyword>
<dbReference type="SMART" id="SM00503">
    <property type="entry name" value="SynN"/>
    <property type="match status" value="1"/>
</dbReference>
<accession>A0A1D1XY93</accession>
<comment type="similarity">
    <text evidence="1 3">Belongs to the syntaxin family.</text>
</comment>
<dbReference type="AlphaFoldDB" id="A0A1D1XY93"/>
<sequence length="265" mass="29591">MSFQDAEGTSTAFPGPRTGNPEIARGIFQLNTAIAGFRRLVDAIGTARDTVEHRQKLVNARQSISKLVKEISVKLKAVRDPDPNIPLSKRVEDSKLTRDFQAILVDFQKAQKLSVEREAVYVPAPSPSPWQMSSALGEDTAPPDKNQEHERLTEEQKRREIFLLENEFIFNEAMIEEREQGIKDIGYQIAEVNEIFRDLAVLIHEQGIEIDGIGTNIEAAATTTANAEAQVAKASKSVKSKTSWCWWVLVILVVVLVVIFLVILL</sequence>
<evidence type="ECO:0000256" key="4">
    <source>
        <dbReference type="SAM" id="MobiDB-lite"/>
    </source>
</evidence>
<dbReference type="PANTHER" id="PTHR19957">
    <property type="entry name" value="SYNTAXIN"/>
    <property type="match status" value="1"/>
</dbReference>
<feature type="compositionally biased region" description="Polar residues" evidence="4">
    <location>
        <begin position="1"/>
        <end position="12"/>
    </location>
</feature>
<dbReference type="InterPro" id="IPR045242">
    <property type="entry name" value="Syntaxin"/>
</dbReference>
<dbReference type="PROSITE" id="PS50192">
    <property type="entry name" value="T_SNARE"/>
    <property type="match status" value="1"/>
</dbReference>
<protein>
    <submittedName>
        <fullName evidence="7">Syntaxin-22</fullName>
    </submittedName>
</protein>
<dbReference type="Pfam" id="PF14523">
    <property type="entry name" value="Syntaxin_2"/>
    <property type="match status" value="1"/>
</dbReference>
<dbReference type="InterPro" id="IPR006012">
    <property type="entry name" value="Syntaxin/epimorphin_CS"/>
</dbReference>
<dbReference type="Gene3D" id="1.20.5.110">
    <property type="match status" value="1"/>
</dbReference>
<dbReference type="CDD" id="cd15840">
    <property type="entry name" value="SNARE_Qa"/>
    <property type="match status" value="1"/>
</dbReference>
<gene>
    <name evidence="7" type="primary">SYP22_2</name>
    <name evidence="7" type="ORF">g.40813</name>
</gene>
<name>A0A1D1XY93_9ARAE</name>
<feature type="region of interest" description="Disordered" evidence="4">
    <location>
        <begin position="124"/>
        <end position="152"/>
    </location>
</feature>
<keyword evidence="2" id="KW-0653">Protein transport</keyword>
<dbReference type="EMBL" id="GDJX01020646">
    <property type="protein sequence ID" value="JAT47290.1"/>
    <property type="molecule type" value="Transcribed_RNA"/>
</dbReference>
<dbReference type="PANTHER" id="PTHR19957:SF267">
    <property type="entry name" value="SYNTAXIN-22-LIKE"/>
    <property type="match status" value="1"/>
</dbReference>
<dbReference type="GO" id="GO:0006906">
    <property type="term" value="P:vesicle fusion"/>
    <property type="evidence" value="ECO:0007669"/>
    <property type="project" value="TreeGrafter"/>
</dbReference>
<dbReference type="GO" id="GO:0005484">
    <property type="term" value="F:SNAP receptor activity"/>
    <property type="evidence" value="ECO:0007669"/>
    <property type="project" value="InterPro"/>
</dbReference>